<sequence>MSSFLENITVRLRQSAALTAAAATAVLTFPAVATAETADTIYVDNTAVNCAENGSGTAAQPFCSISAAANAVLPGQTVRIAPGTTYRETVTFTRSGTPDKPITFLGLTPGTGTFVRSVVNTKGTFVLSNVHDVVLRGFQLYGWAGATPPVVSVADSSRVTLDRIRYGLTGPTAVRISGSSDHVTVSRNLFPRTGGVSVGAGVHDSLITGNDFNQTLSAAITATDAPGLAVTGNTIAYSCMESVKVDGVSPGALVENNVITAQRGNQSPSSACATTAANRGETEISLSAASTVGSKVDYNTVHPWADASAYTWGSASYPNAAAFNAATGQAGHDADLDLHPGDAYYGDDHLTAAATAAIDSADPTAPGVDTDVLGIKPGDDPNVPNTVAGGIRDRGAYELTGQRSAVVTATSDLSSLQGPAPYTVKVTANVVNDFGTAQVGYRFDFGDGSGLVDSTEPTVTHVFTKPGTYYPSVTATDAQGAQVASSGSQGIVVKEPGDLTADLAIQVNNDFLQIVATPTVSSPYMITKQDVDFGDGAHVSYPAGTIASHQYSVPGTYPVTLTAVDEGGRTVVIKKNVEVANPNYLAALQPGQRVQLLGQSTDGELLNSGANYTSKVWAPFLPVRSGGVSFAAKDVSSVATATTADQYLRAFVLVNGKIYNADRNLGPASGGVAQGQWLPWKEVSGMGSLSGISQISAASIGNSTHLVAVANGRVYESSADRTSGTWSAWGDVTGVTGIPVGVKSIAAGTTGNALHIAILGSDGHLRVADGDYNRGRWSYGDVTAAYGSPAGMTQVAAASTPGSRFHVVVLANGRIHETTGDYAQGYWTGWGDISAVSGFGGQYMYGPVDQIAAASTGNTIRVFGRTEYGSVLGVSGDYTAGQWSGTSVVTEMIGGQVLLLAAAGL</sequence>
<dbReference type="Pfam" id="PF00801">
    <property type="entry name" value="PKD"/>
    <property type="match status" value="1"/>
</dbReference>
<accession>A0ABT1IZC4</accession>
<keyword evidence="1" id="KW-0732">Signal</keyword>
<proteinExistence type="predicted"/>
<dbReference type="SUPFAM" id="SSF51126">
    <property type="entry name" value="Pectin lyase-like"/>
    <property type="match status" value="1"/>
</dbReference>
<dbReference type="Gene3D" id="2.60.40.10">
    <property type="entry name" value="Immunoglobulins"/>
    <property type="match status" value="2"/>
</dbReference>
<gene>
    <name evidence="3" type="ORF">FHR36_003638</name>
</gene>
<dbReference type="PROSITE" id="PS50093">
    <property type="entry name" value="PKD"/>
    <property type="match status" value="2"/>
</dbReference>
<evidence type="ECO:0000259" key="2">
    <source>
        <dbReference type="PROSITE" id="PS50093"/>
    </source>
</evidence>
<dbReference type="InterPro" id="IPR011050">
    <property type="entry name" value="Pectin_lyase_fold/virulence"/>
</dbReference>
<dbReference type="Gene3D" id="2.160.20.10">
    <property type="entry name" value="Single-stranded right-handed beta-helix, Pectin lyase-like"/>
    <property type="match status" value="1"/>
</dbReference>
<dbReference type="Pfam" id="PF18911">
    <property type="entry name" value="PKD_4"/>
    <property type="match status" value="1"/>
</dbReference>
<comment type="caution">
    <text evidence="3">The sequence shown here is derived from an EMBL/GenBank/DDBJ whole genome shotgun (WGS) entry which is preliminary data.</text>
</comment>
<dbReference type="SUPFAM" id="SSF49299">
    <property type="entry name" value="PKD domain"/>
    <property type="match status" value="2"/>
</dbReference>
<feature type="chain" id="PRO_5047410951" evidence="1">
    <location>
        <begin position="36"/>
        <end position="905"/>
    </location>
</feature>
<dbReference type="SUPFAM" id="SSF89372">
    <property type="entry name" value="Fucose-specific lectin"/>
    <property type="match status" value="1"/>
</dbReference>
<dbReference type="InterPro" id="IPR022409">
    <property type="entry name" value="PKD/Chitinase_dom"/>
</dbReference>
<organism evidence="3 4">
    <name type="scientific">Kitasatospora paracochleata</name>
    <dbReference type="NCBI Taxonomy" id="58354"/>
    <lineage>
        <taxon>Bacteria</taxon>
        <taxon>Bacillati</taxon>
        <taxon>Actinomycetota</taxon>
        <taxon>Actinomycetes</taxon>
        <taxon>Kitasatosporales</taxon>
        <taxon>Streptomycetaceae</taxon>
        <taxon>Kitasatospora</taxon>
    </lineage>
</organism>
<protein>
    <submittedName>
        <fullName evidence="3">PKD repeat protein</fullName>
    </submittedName>
</protein>
<name>A0ABT1IZC4_9ACTN</name>
<feature type="signal peptide" evidence="1">
    <location>
        <begin position="1"/>
        <end position="35"/>
    </location>
</feature>
<dbReference type="InterPro" id="IPR012334">
    <property type="entry name" value="Pectin_lyas_fold"/>
</dbReference>
<evidence type="ECO:0000256" key="1">
    <source>
        <dbReference type="SAM" id="SignalP"/>
    </source>
</evidence>
<dbReference type="Proteomes" id="UP001206483">
    <property type="component" value="Unassembled WGS sequence"/>
</dbReference>
<feature type="domain" description="PKD" evidence="2">
    <location>
        <begin position="435"/>
        <end position="486"/>
    </location>
</feature>
<evidence type="ECO:0000313" key="4">
    <source>
        <dbReference type="Proteomes" id="UP001206483"/>
    </source>
</evidence>
<dbReference type="SMART" id="SM00089">
    <property type="entry name" value="PKD"/>
    <property type="match status" value="2"/>
</dbReference>
<dbReference type="RefSeq" id="WP_253798500.1">
    <property type="nucleotide sequence ID" value="NZ_BAAAUB010000014.1"/>
</dbReference>
<dbReference type="InterPro" id="IPR035986">
    <property type="entry name" value="PKD_dom_sf"/>
</dbReference>
<keyword evidence="4" id="KW-1185">Reference proteome</keyword>
<dbReference type="InterPro" id="IPR013783">
    <property type="entry name" value="Ig-like_fold"/>
</dbReference>
<evidence type="ECO:0000313" key="3">
    <source>
        <dbReference type="EMBL" id="MCP2310505.1"/>
    </source>
</evidence>
<dbReference type="CDD" id="cd00146">
    <property type="entry name" value="PKD"/>
    <property type="match status" value="2"/>
</dbReference>
<dbReference type="EMBL" id="JAMZDX010000003">
    <property type="protein sequence ID" value="MCP2310505.1"/>
    <property type="molecule type" value="Genomic_DNA"/>
</dbReference>
<dbReference type="InterPro" id="IPR000601">
    <property type="entry name" value="PKD_dom"/>
</dbReference>
<feature type="domain" description="PKD" evidence="2">
    <location>
        <begin position="532"/>
        <end position="579"/>
    </location>
</feature>
<reference evidence="3 4" key="1">
    <citation type="submission" date="2022-06" db="EMBL/GenBank/DDBJ databases">
        <title>Sequencing the genomes of 1000 actinobacteria strains.</title>
        <authorList>
            <person name="Klenk H.-P."/>
        </authorList>
    </citation>
    <scope>NUCLEOTIDE SEQUENCE [LARGE SCALE GENOMIC DNA]</scope>
    <source>
        <strain evidence="3 4">DSM 41656</strain>
    </source>
</reference>